<sequence>MRMSATGRLQSDQEIEGCADAMSSMYSMTIAIARSFGLSERKFDWRGFHPDCCAQDRSGFHRYQQSSTSGCGYCCLGYQIGTDTISVTSGVVSRIEMQSYVHGSTELLGLQVLQSPQPFKRKFLQPNGFQACPWHENVQANP</sequence>
<gene>
    <name evidence="1" type="ORF">BRADI_5g26375v3</name>
</gene>
<dbReference type="InParanoid" id="A0A0Q3KZ24"/>
<proteinExistence type="predicted"/>
<name>A0A0Q3KZ24_BRADI</name>
<organism evidence="1">
    <name type="scientific">Brachypodium distachyon</name>
    <name type="common">Purple false brome</name>
    <name type="synonym">Trachynia distachya</name>
    <dbReference type="NCBI Taxonomy" id="15368"/>
    <lineage>
        <taxon>Eukaryota</taxon>
        <taxon>Viridiplantae</taxon>
        <taxon>Streptophyta</taxon>
        <taxon>Embryophyta</taxon>
        <taxon>Tracheophyta</taxon>
        <taxon>Spermatophyta</taxon>
        <taxon>Magnoliopsida</taxon>
        <taxon>Liliopsida</taxon>
        <taxon>Poales</taxon>
        <taxon>Poaceae</taxon>
        <taxon>BOP clade</taxon>
        <taxon>Pooideae</taxon>
        <taxon>Stipodae</taxon>
        <taxon>Brachypodieae</taxon>
        <taxon>Brachypodium</taxon>
    </lineage>
</organism>
<dbReference type="OrthoDB" id="4217619at2759"/>
<accession>A0A0Q3KZ24</accession>
<evidence type="ECO:0000313" key="3">
    <source>
        <dbReference type="Proteomes" id="UP000008810"/>
    </source>
</evidence>
<reference evidence="1 2" key="1">
    <citation type="journal article" date="2010" name="Nature">
        <title>Genome sequencing and analysis of the model grass Brachypodium distachyon.</title>
        <authorList>
            <consortium name="International Brachypodium Initiative"/>
        </authorList>
    </citation>
    <scope>NUCLEOTIDE SEQUENCE [LARGE SCALE GENOMIC DNA]</scope>
    <source>
        <strain evidence="1 2">Bd21</strain>
    </source>
</reference>
<dbReference type="Proteomes" id="UP000008810">
    <property type="component" value="Chromosome 5"/>
</dbReference>
<keyword evidence="3" id="KW-1185">Reference proteome</keyword>
<reference evidence="1" key="2">
    <citation type="submission" date="2017-06" db="EMBL/GenBank/DDBJ databases">
        <title>WGS assembly of Brachypodium distachyon.</title>
        <authorList>
            <consortium name="The International Brachypodium Initiative"/>
            <person name="Lucas S."/>
            <person name="Harmon-Smith M."/>
            <person name="Lail K."/>
            <person name="Tice H."/>
            <person name="Grimwood J."/>
            <person name="Bruce D."/>
            <person name="Barry K."/>
            <person name="Shu S."/>
            <person name="Lindquist E."/>
            <person name="Wang M."/>
            <person name="Pitluck S."/>
            <person name="Vogel J.P."/>
            <person name="Garvin D.F."/>
            <person name="Mockler T.C."/>
            <person name="Schmutz J."/>
            <person name="Rokhsar D."/>
            <person name="Bevan M.W."/>
        </authorList>
    </citation>
    <scope>NUCLEOTIDE SEQUENCE</scope>
    <source>
        <strain evidence="1">Bd21</strain>
    </source>
</reference>
<evidence type="ECO:0000313" key="2">
    <source>
        <dbReference type="EnsemblPlants" id="KQJ85333"/>
    </source>
</evidence>
<reference evidence="2" key="3">
    <citation type="submission" date="2018-08" db="UniProtKB">
        <authorList>
            <consortium name="EnsemblPlants"/>
        </authorList>
    </citation>
    <scope>IDENTIFICATION</scope>
    <source>
        <strain evidence="2">cv. Bd21</strain>
    </source>
</reference>
<dbReference type="STRING" id="15368.A0A0Q3KZ24"/>
<protein>
    <submittedName>
        <fullName evidence="1 2">Uncharacterized protein</fullName>
    </submittedName>
</protein>
<dbReference type="PANTHER" id="PTHR45980:SF18">
    <property type="entry name" value="PROTEASE DO-LIKE 9"/>
    <property type="match status" value="1"/>
</dbReference>
<dbReference type="Gramene" id="KQJ85333">
    <property type="protein sequence ID" value="KQJ85333"/>
    <property type="gene ID" value="BRADI_5g26375v3"/>
</dbReference>
<evidence type="ECO:0000313" key="1">
    <source>
        <dbReference type="EMBL" id="KQJ85333.1"/>
    </source>
</evidence>
<dbReference type="PANTHER" id="PTHR45980">
    <property type="match status" value="1"/>
</dbReference>
<dbReference type="EnsemblPlants" id="KQJ85333">
    <property type="protein sequence ID" value="KQJ85333"/>
    <property type="gene ID" value="BRADI_5g26375v3"/>
</dbReference>
<dbReference type="AlphaFoldDB" id="A0A0Q3KZ24"/>
<dbReference type="EMBL" id="CM000884">
    <property type="protein sequence ID" value="KQJ85333.1"/>
    <property type="molecule type" value="Genomic_DNA"/>
</dbReference>